<reference evidence="2" key="1">
    <citation type="submission" date="2022-03" db="EMBL/GenBank/DDBJ databases">
        <authorList>
            <person name="Lindestad O."/>
        </authorList>
    </citation>
    <scope>NUCLEOTIDE SEQUENCE</scope>
</reference>
<keyword evidence="3" id="KW-1185">Reference proteome</keyword>
<organism evidence="2 3">
    <name type="scientific">Pararge aegeria aegeria</name>
    <dbReference type="NCBI Taxonomy" id="348720"/>
    <lineage>
        <taxon>Eukaryota</taxon>
        <taxon>Metazoa</taxon>
        <taxon>Ecdysozoa</taxon>
        <taxon>Arthropoda</taxon>
        <taxon>Hexapoda</taxon>
        <taxon>Insecta</taxon>
        <taxon>Pterygota</taxon>
        <taxon>Neoptera</taxon>
        <taxon>Endopterygota</taxon>
        <taxon>Lepidoptera</taxon>
        <taxon>Glossata</taxon>
        <taxon>Ditrysia</taxon>
        <taxon>Papilionoidea</taxon>
        <taxon>Nymphalidae</taxon>
        <taxon>Satyrinae</taxon>
        <taxon>Satyrini</taxon>
        <taxon>Parargina</taxon>
        <taxon>Pararge</taxon>
    </lineage>
</organism>
<dbReference type="Proteomes" id="UP000838756">
    <property type="component" value="Unassembled WGS sequence"/>
</dbReference>
<dbReference type="AlphaFoldDB" id="A0A8S4RF65"/>
<protein>
    <submittedName>
        <fullName evidence="2">Jg17659 protein</fullName>
    </submittedName>
</protein>
<name>A0A8S4RF65_9NEOP</name>
<dbReference type="EMBL" id="CAKXAJ010025186">
    <property type="protein sequence ID" value="CAH2236145.1"/>
    <property type="molecule type" value="Genomic_DNA"/>
</dbReference>
<accession>A0A8S4RF65</accession>
<sequence>MSNKLFVVFALCAVLLASQAVFCEDVEVQQPDELYILNPGSAFPFIVTDPKSPILSLDRKQVIRICIASQCQSVCRSWGFRIGRCNSQAICVCSR</sequence>
<evidence type="ECO:0000256" key="1">
    <source>
        <dbReference type="SAM" id="SignalP"/>
    </source>
</evidence>
<keyword evidence="1" id="KW-0732">Signal</keyword>
<feature type="signal peptide" evidence="1">
    <location>
        <begin position="1"/>
        <end position="23"/>
    </location>
</feature>
<evidence type="ECO:0000313" key="3">
    <source>
        <dbReference type="Proteomes" id="UP000838756"/>
    </source>
</evidence>
<feature type="chain" id="PRO_5035866832" evidence="1">
    <location>
        <begin position="24"/>
        <end position="95"/>
    </location>
</feature>
<gene>
    <name evidence="2" type="primary">jg17659</name>
    <name evidence="2" type="ORF">PAEG_LOCUS13626</name>
</gene>
<evidence type="ECO:0000313" key="2">
    <source>
        <dbReference type="EMBL" id="CAH2236145.1"/>
    </source>
</evidence>
<proteinExistence type="predicted"/>
<comment type="caution">
    <text evidence="2">The sequence shown here is derived from an EMBL/GenBank/DDBJ whole genome shotgun (WGS) entry which is preliminary data.</text>
</comment>
<dbReference type="OrthoDB" id="6905436at2759"/>